<keyword evidence="5" id="KW-1185">Reference proteome</keyword>
<dbReference type="GO" id="GO:0016301">
    <property type="term" value="F:kinase activity"/>
    <property type="evidence" value="ECO:0007669"/>
    <property type="project" value="UniProtKB-KW"/>
</dbReference>
<dbReference type="UniPathway" id="UPA00908">
    <property type="reaction ID" value="UER00884"/>
</dbReference>
<dbReference type="Proteomes" id="UP000422764">
    <property type="component" value="Chromosome"/>
</dbReference>
<dbReference type="GO" id="GO:0015970">
    <property type="term" value="P:guanosine tetraphosphate biosynthetic process"/>
    <property type="evidence" value="ECO:0007669"/>
    <property type="project" value="UniProtKB-UniPathway"/>
</dbReference>
<dbReference type="PANTHER" id="PTHR41773">
    <property type="entry name" value="GTP PYROPHOSPHATASE-RELATED"/>
    <property type="match status" value="1"/>
</dbReference>
<keyword evidence="4" id="KW-0808">Transferase</keyword>
<dbReference type="EMBL" id="CP046522">
    <property type="protein sequence ID" value="QGU94874.1"/>
    <property type="molecule type" value="Genomic_DNA"/>
</dbReference>
<reference evidence="4 5" key="1">
    <citation type="submission" date="2019-12" db="EMBL/GenBank/DDBJ databases">
        <title>Genome sequenceing of Clostridium bovifaecis.</title>
        <authorList>
            <person name="Yao Y."/>
        </authorList>
    </citation>
    <scope>NUCLEOTIDE SEQUENCE [LARGE SCALE GENOMIC DNA]</scope>
    <source>
        <strain evidence="4 5">BXX</strain>
    </source>
</reference>
<feature type="domain" description="RelA/SpoT" evidence="3">
    <location>
        <begin position="65"/>
        <end position="207"/>
    </location>
</feature>
<dbReference type="Gene3D" id="3.30.460.10">
    <property type="entry name" value="Beta Polymerase, domain 2"/>
    <property type="match status" value="1"/>
</dbReference>
<name>A0A6I6F0T0_9CLOT</name>
<keyword evidence="4" id="KW-0418">Kinase</keyword>
<sequence length="272" mass="32392">MEIIRKDFLKRYPLSEEDIIKNNIDWNILNDIYIDFKKYKGNYETQAEFISSTLRTHNKIHSVKSRVKDPERLIEKIIRKTSCRKEKYGTDFQFSVENYKEEVNDLIGIRAIHIFKEDWEEIHSFIIKTWKVIEITANVREGDDTKRFEELDIAINSRKSGYRSVHYLIEFFPTSQKVIAEIQVRTIFEEGYGEIDHQLRYSHKEIPEILAYNLLLFNRIAGSSDEMASFINLLNKNLIDIEEKYKKIIESKDEEIKELKKVSEKLQLEVEG</sequence>
<comment type="pathway">
    <text evidence="1">Purine metabolism; ppGpp biosynthesis; ppGpp from GTP: step 1/2.</text>
</comment>
<dbReference type="SMART" id="SM00954">
    <property type="entry name" value="RelA_SpoT"/>
    <property type="match status" value="1"/>
</dbReference>
<accession>A0A6I6F0T0</accession>
<keyword evidence="2" id="KW-0175">Coiled coil</keyword>
<evidence type="ECO:0000259" key="3">
    <source>
        <dbReference type="SMART" id="SM00954"/>
    </source>
</evidence>
<dbReference type="CDD" id="cd05399">
    <property type="entry name" value="NT_Rel-Spo_like"/>
    <property type="match status" value="1"/>
</dbReference>
<evidence type="ECO:0000313" key="5">
    <source>
        <dbReference type="Proteomes" id="UP000422764"/>
    </source>
</evidence>
<dbReference type="SUPFAM" id="SSF81301">
    <property type="entry name" value="Nucleotidyltransferase"/>
    <property type="match status" value="1"/>
</dbReference>
<protein>
    <submittedName>
        <fullName evidence="4">GTP pyrophosphokinase</fullName>
    </submittedName>
</protein>
<feature type="coiled-coil region" evidence="2">
    <location>
        <begin position="231"/>
        <end position="269"/>
    </location>
</feature>
<evidence type="ECO:0000313" key="4">
    <source>
        <dbReference type="EMBL" id="QGU94874.1"/>
    </source>
</evidence>
<proteinExistence type="predicted"/>
<dbReference type="InterPro" id="IPR007685">
    <property type="entry name" value="RelA_SpoT"/>
</dbReference>
<evidence type="ECO:0000256" key="1">
    <source>
        <dbReference type="ARBA" id="ARBA00004976"/>
    </source>
</evidence>
<dbReference type="Pfam" id="PF04607">
    <property type="entry name" value="RelA_SpoT"/>
    <property type="match status" value="1"/>
</dbReference>
<dbReference type="AlphaFoldDB" id="A0A6I6F0T0"/>
<dbReference type="InterPro" id="IPR043519">
    <property type="entry name" value="NT_sf"/>
</dbReference>
<organism evidence="4 5">
    <name type="scientific">Clostridium bovifaecis</name>
    <dbReference type="NCBI Taxonomy" id="2184719"/>
    <lineage>
        <taxon>Bacteria</taxon>
        <taxon>Bacillati</taxon>
        <taxon>Bacillota</taxon>
        <taxon>Clostridia</taxon>
        <taxon>Eubacteriales</taxon>
        <taxon>Clostridiaceae</taxon>
        <taxon>Clostridium</taxon>
    </lineage>
</organism>
<dbReference type="PANTHER" id="PTHR41773:SF1">
    <property type="entry name" value="RELA_SPOT DOMAIN-CONTAINING PROTEIN"/>
    <property type="match status" value="1"/>
</dbReference>
<evidence type="ECO:0000256" key="2">
    <source>
        <dbReference type="SAM" id="Coils"/>
    </source>
</evidence>
<gene>
    <name evidence="4" type="ORF">GOM49_06960</name>
</gene>